<organism evidence="2 3">
    <name type="scientific">Mycena alexandri</name>
    <dbReference type="NCBI Taxonomy" id="1745969"/>
    <lineage>
        <taxon>Eukaryota</taxon>
        <taxon>Fungi</taxon>
        <taxon>Dikarya</taxon>
        <taxon>Basidiomycota</taxon>
        <taxon>Agaricomycotina</taxon>
        <taxon>Agaricomycetes</taxon>
        <taxon>Agaricomycetidae</taxon>
        <taxon>Agaricales</taxon>
        <taxon>Marasmiineae</taxon>
        <taxon>Mycenaceae</taxon>
        <taxon>Mycena</taxon>
    </lineage>
</organism>
<evidence type="ECO:0000313" key="3">
    <source>
        <dbReference type="Proteomes" id="UP001218188"/>
    </source>
</evidence>
<comment type="caution">
    <text evidence="2">The sequence shown here is derived from an EMBL/GenBank/DDBJ whole genome shotgun (WGS) entry which is preliminary data.</text>
</comment>
<dbReference type="EMBL" id="JARJCM010000036">
    <property type="protein sequence ID" value="KAJ7037665.1"/>
    <property type="molecule type" value="Genomic_DNA"/>
</dbReference>
<evidence type="ECO:0000256" key="1">
    <source>
        <dbReference type="SAM" id="MobiDB-lite"/>
    </source>
</evidence>
<gene>
    <name evidence="2" type="ORF">C8F04DRAFT_1329960</name>
</gene>
<proteinExistence type="predicted"/>
<dbReference type="AlphaFoldDB" id="A0AAD6T1J0"/>
<accession>A0AAD6T1J0</accession>
<reference evidence="2" key="1">
    <citation type="submission" date="2023-03" db="EMBL/GenBank/DDBJ databases">
        <title>Massive genome expansion in bonnet fungi (Mycena s.s.) driven by repeated elements and novel gene families across ecological guilds.</title>
        <authorList>
            <consortium name="Lawrence Berkeley National Laboratory"/>
            <person name="Harder C.B."/>
            <person name="Miyauchi S."/>
            <person name="Viragh M."/>
            <person name="Kuo A."/>
            <person name="Thoen E."/>
            <person name="Andreopoulos B."/>
            <person name="Lu D."/>
            <person name="Skrede I."/>
            <person name="Drula E."/>
            <person name="Henrissat B."/>
            <person name="Morin E."/>
            <person name="Kohler A."/>
            <person name="Barry K."/>
            <person name="LaButti K."/>
            <person name="Morin E."/>
            <person name="Salamov A."/>
            <person name="Lipzen A."/>
            <person name="Mereny Z."/>
            <person name="Hegedus B."/>
            <person name="Baldrian P."/>
            <person name="Stursova M."/>
            <person name="Weitz H."/>
            <person name="Taylor A."/>
            <person name="Grigoriev I.V."/>
            <person name="Nagy L.G."/>
            <person name="Martin F."/>
            <person name="Kauserud H."/>
        </authorList>
    </citation>
    <scope>NUCLEOTIDE SEQUENCE</scope>
    <source>
        <strain evidence="2">CBHHK200</strain>
    </source>
</reference>
<sequence>MLVTLPQDDADTVKISFVKQPTSSGEELFFSQPPIPGFAKTTVQANVELVDADSPIPRGMRLITFDVLAEFNMVERLLAALNLVAEAAVSEVGPDINPTSLAALLLDQKPDNPSRLRRPGRTTFLQHTSVIKNRNSAELIKNHPVLPVGNPGRPEAANGPPHDSAASVASSPLVNSRVAKHAPKPDMLYGCGPAQLSYLSIIFPSPDGSFDPGDNGCARHGYLRISPIFEHRRECIKIHQRSGAPFRLFYGTRYHDTAALRAIVYDYVDDGTVVVEAAYSEDAGPRRFAQQTFLRKALMIWSDLSKI</sequence>
<keyword evidence="3" id="KW-1185">Reference proteome</keyword>
<feature type="region of interest" description="Disordered" evidence="1">
    <location>
        <begin position="143"/>
        <end position="171"/>
    </location>
</feature>
<evidence type="ECO:0000313" key="2">
    <source>
        <dbReference type="EMBL" id="KAJ7037665.1"/>
    </source>
</evidence>
<protein>
    <submittedName>
        <fullName evidence="2">Uncharacterized protein</fullName>
    </submittedName>
</protein>
<name>A0AAD6T1J0_9AGAR</name>
<dbReference type="Proteomes" id="UP001218188">
    <property type="component" value="Unassembled WGS sequence"/>
</dbReference>